<evidence type="ECO:0000313" key="2">
    <source>
        <dbReference type="EMBL" id="TFK56443.1"/>
    </source>
</evidence>
<dbReference type="STRING" id="5364.A0A5C3NGF9"/>
<feature type="compositionally biased region" description="Low complexity" evidence="1">
    <location>
        <begin position="194"/>
        <end position="209"/>
    </location>
</feature>
<dbReference type="AlphaFoldDB" id="A0A5C3NGF9"/>
<accession>A0A5C3NGF9</accession>
<feature type="region of interest" description="Disordered" evidence="1">
    <location>
        <begin position="34"/>
        <end position="68"/>
    </location>
</feature>
<feature type="compositionally biased region" description="Basic and acidic residues" evidence="1">
    <location>
        <begin position="34"/>
        <end position="45"/>
    </location>
</feature>
<sequence length="406" mass="45097">MLQRIEHNSLRKQRQVPRTNFKVMCEPPALHVLLERNEDKRDRSPSIKTSSNPFPPCFGTNQPGKRHSPFSQKMVRYISGGNGASGKRQFQDTVRTAVLSWIRKIGVCTIQYPDSVNRKAIMQAIAGEVESYKRSKLAWLFSLITRSRTQAAKRAISRNSVQVPVLLDDDEPSFESPTPPESPVPTTDSERSSTDTSDSSSEVDSPTDSALPSYAEAAFPSSERTYTFTRCSPFAMVMSSESQEDSQFAYHISVGVDVWMPSAIWTSVRRGGEEGAVVAQLELGISAETAVVTFGEMRVPLKHLMTRKTLSSKSRLYHLNDGTMIKWAIQKHPWQAAVGSTTLATFDASVPSRKLTVYPAGFPLFDHLLIGLLILMREHLTPRTDLIGGAAGLFNYHPHAEPNDPM</sequence>
<evidence type="ECO:0000256" key="1">
    <source>
        <dbReference type="SAM" id="MobiDB-lite"/>
    </source>
</evidence>
<dbReference type="EMBL" id="ML213503">
    <property type="protein sequence ID" value="TFK56443.1"/>
    <property type="molecule type" value="Genomic_DNA"/>
</dbReference>
<protein>
    <submittedName>
        <fullName evidence="2">Uncharacterized protein</fullName>
    </submittedName>
</protein>
<gene>
    <name evidence="2" type="ORF">OE88DRAFT_1721668</name>
</gene>
<feature type="region of interest" description="Disordered" evidence="1">
    <location>
        <begin position="168"/>
        <end position="216"/>
    </location>
</feature>
<proteinExistence type="predicted"/>
<reference evidence="2 3" key="1">
    <citation type="journal article" date="2019" name="Nat. Ecol. Evol.">
        <title>Megaphylogeny resolves global patterns of mushroom evolution.</title>
        <authorList>
            <person name="Varga T."/>
            <person name="Krizsan K."/>
            <person name="Foldi C."/>
            <person name="Dima B."/>
            <person name="Sanchez-Garcia M."/>
            <person name="Sanchez-Ramirez S."/>
            <person name="Szollosi G.J."/>
            <person name="Szarkandi J.G."/>
            <person name="Papp V."/>
            <person name="Albert L."/>
            <person name="Andreopoulos W."/>
            <person name="Angelini C."/>
            <person name="Antonin V."/>
            <person name="Barry K.W."/>
            <person name="Bougher N.L."/>
            <person name="Buchanan P."/>
            <person name="Buyck B."/>
            <person name="Bense V."/>
            <person name="Catcheside P."/>
            <person name="Chovatia M."/>
            <person name="Cooper J."/>
            <person name="Damon W."/>
            <person name="Desjardin D."/>
            <person name="Finy P."/>
            <person name="Geml J."/>
            <person name="Haridas S."/>
            <person name="Hughes K."/>
            <person name="Justo A."/>
            <person name="Karasinski D."/>
            <person name="Kautmanova I."/>
            <person name="Kiss B."/>
            <person name="Kocsube S."/>
            <person name="Kotiranta H."/>
            <person name="LaButti K.M."/>
            <person name="Lechner B.E."/>
            <person name="Liimatainen K."/>
            <person name="Lipzen A."/>
            <person name="Lukacs Z."/>
            <person name="Mihaltcheva S."/>
            <person name="Morgado L.N."/>
            <person name="Niskanen T."/>
            <person name="Noordeloos M.E."/>
            <person name="Ohm R.A."/>
            <person name="Ortiz-Santana B."/>
            <person name="Ovrebo C."/>
            <person name="Racz N."/>
            <person name="Riley R."/>
            <person name="Savchenko A."/>
            <person name="Shiryaev A."/>
            <person name="Soop K."/>
            <person name="Spirin V."/>
            <person name="Szebenyi C."/>
            <person name="Tomsovsky M."/>
            <person name="Tulloss R.E."/>
            <person name="Uehling J."/>
            <person name="Grigoriev I.V."/>
            <person name="Vagvolgyi C."/>
            <person name="Papp T."/>
            <person name="Martin F.M."/>
            <person name="Miettinen O."/>
            <person name="Hibbett D.S."/>
            <person name="Nagy L.G."/>
        </authorList>
    </citation>
    <scope>NUCLEOTIDE SEQUENCE [LARGE SCALE GENOMIC DNA]</scope>
    <source>
        <strain evidence="2 3">OMC1185</strain>
    </source>
</reference>
<dbReference type="OrthoDB" id="3174721at2759"/>
<organism evidence="2 3">
    <name type="scientific">Heliocybe sulcata</name>
    <dbReference type="NCBI Taxonomy" id="5364"/>
    <lineage>
        <taxon>Eukaryota</taxon>
        <taxon>Fungi</taxon>
        <taxon>Dikarya</taxon>
        <taxon>Basidiomycota</taxon>
        <taxon>Agaricomycotina</taxon>
        <taxon>Agaricomycetes</taxon>
        <taxon>Gloeophyllales</taxon>
        <taxon>Gloeophyllaceae</taxon>
        <taxon>Heliocybe</taxon>
    </lineage>
</organism>
<name>A0A5C3NGF9_9AGAM</name>
<keyword evidence="3" id="KW-1185">Reference proteome</keyword>
<dbReference type="Proteomes" id="UP000305948">
    <property type="component" value="Unassembled WGS sequence"/>
</dbReference>
<evidence type="ECO:0000313" key="3">
    <source>
        <dbReference type="Proteomes" id="UP000305948"/>
    </source>
</evidence>